<dbReference type="OrthoDB" id="166375at2759"/>
<keyword evidence="4" id="KW-1185">Reference proteome</keyword>
<dbReference type="Proteomes" id="UP000326396">
    <property type="component" value="Linkage Group LG10"/>
</dbReference>
<accession>A0A5N6PY26</accession>
<evidence type="ECO:0000313" key="3">
    <source>
        <dbReference type="EMBL" id="KAD7117490.1"/>
    </source>
</evidence>
<dbReference type="SMART" id="SM00719">
    <property type="entry name" value="Plus3"/>
    <property type="match status" value="1"/>
</dbReference>
<gene>
    <name evidence="3" type="ORF">E3N88_04758</name>
</gene>
<evidence type="ECO:0000256" key="1">
    <source>
        <dbReference type="SAM" id="MobiDB-lite"/>
    </source>
</evidence>
<feature type="domain" description="Plus3" evidence="2">
    <location>
        <begin position="331"/>
        <end position="429"/>
    </location>
</feature>
<evidence type="ECO:0000313" key="4">
    <source>
        <dbReference type="Proteomes" id="UP000326396"/>
    </source>
</evidence>
<dbReference type="InterPro" id="IPR004343">
    <property type="entry name" value="Plus-3_dom"/>
</dbReference>
<feature type="region of interest" description="Disordered" evidence="1">
    <location>
        <begin position="168"/>
        <end position="205"/>
    </location>
</feature>
<comment type="caution">
    <text evidence="3">The sequence shown here is derived from an EMBL/GenBank/DDBJ whole genome shotgun (WGS) entry which is preliminary data.</text>
</comment>
<dbReference type="GO" id="GO:0003677">
    <property type="term" value="F:DNA binding"/>
    <property type="evidence" value="ECO:0007669"/>
    <property type="project" value="InterPro"/>
</dbReference>
<dbReference type="AlphaFoldDB" id="A0A5N6PY26"/>
<evidence type="ECO:0000259" key="2">
    <source>
        <dbReference type="SMART" id="SM00719"/>
    </source>
</evidence>
<protein>
    <recommendedName>
        <fullName evidence="2">Plus3 domain-containing protein</fullName>
    </recommendedName>
</protein>
<dbReference type="Pfam" id="PF03126">
    <property type="entry name" value="Plus-3"/>
    <property type="match status" value="1"/>
</dbReference>
<feature type="compositionally biased region" description="Polar residues" evidence="1">
    <location>
        <begin position="170"/>
        <end position="180"/>
    </location>
</feature>
<dbReference type="PANTHER" id="PTHR38940:SF4">
    <property type="entry name" value="OS01G0775100 PROTEIN"/>
    <property type="match status" value="1"/>
</dbReference>
<sequence length="555" mass="61451">MESVKNNGIDLRLALGVANQQGEMFSDKDAGANANSRSKTDTIMRPHPLSELVWSTQNGLSIKCGGCFAGMNPCGVVALPSQHDEKCENDGEVKCEHLIEMKAQNTCKGKECMSIQVGNVTGTSEGNIGLMQDISESTSCEPSSLEKIEETAENDVIVKAAEKVREDSSGESLESCNSGSKKNRRKGFEHQLTSGSKRLKKQSQECGVAKKQDSSFMSWISNMVKPNQQDEAHHQVDHKTVDNVVSNIFGFRSVFQSLYSRRLEETKTQGKSSKEEGGGLQIKESHDCLPINESKDLLLKKTMDVSNLNQFASTSENNKLQNQDKILKIPKDIFDTIRRLRLSRTEILKWMNSRSSVANLDGYFLRLRLAKWEEGVGEAGYYVASITDENPSKGFKQPIRVNIGGVQCLVECRYISNCDFLENNKQKFCLLFKHSPESFRQDVRTLVCVNDKMQCANCSSWLAITYAPLIVAVGSSLVPTSVPPLASFFVPPTDPLLVLTPMVPVASPPPVLVSTPRSSSIKVGRVSFKAHYQDNFRLLLLIELSRSISPYCAND</sequence>
<dbReference type="EMBL" id="SZYD01000002">
    <property type="protein sequence ID" value="KAD7117490.1"/>
    <property type="molecule type" value="Genomic_DNA"/>
</dbReference>
<dbReference type="InterPro" id="IPR036128">
    <property type="entry name" value="Plus3-like_sf"/>
</dbReference>
<proteinExistence type="predicted"/>
<reference evidence="3 4" key="1">
    <citation type="submission" date="2019-05" db="EMBL/GenBank/DDBJ databases">
        <title>Mikania micrantha, genome provides insights into the molecular mechanism of rapid growth.</title>
        <authorList>
            <person name="Liu B."/>
        </authorList>
    </citation>
    <scope>NUCLEOTIDE SEQUENCE [LARGE SCALE GENOMIC DNA]</scope>
    <source>
        <strain evidence="3">NLD-2019</strain>
        <tissue evidence="3">Leaf</tissue>
    </source>
</reference>
<dbReference type="PANTHER" id="PTHR38940">
    <property type="entry name" value="PLUS3 DOMAIN-CONTAINING PROTEIN"/>
    <property type="match status" value="1"/>
</dbReference>
<dbReference type="Gene3D" id="3.90.70.200">
    <property type="entry name" value="Plus-3 domain"/>
    <property type="match status" value="1"/>
</dbReference>
<dbReference type="SUPFAM" id="SSF159042">
    <property type="entry name" value="Plus3-like"/>
    <property type="match status" value="1"/>
</dbReference>
<organism evidence="3 4">
    <name type="scientific">Mikania micrantha</name>
    <name type="common">bitter vine</name>
    <dbReference type="NCBI Taxonomy" id="192012"/>
    <lineage>
        <taxon>Eukaryota</taxon>
        <taxon>Viridiplantae</taxon>
        <taxon>Streptophyta</taxon>
        <taxon>Embryophyta</taxon>
        <taxon>Tracheophyta</taxon>
        <taxon>Spermatophyta</taxon>
        <taxon>Magnoliopsida</taxon>
        <taxon>eudicotyledons</taxon>
        <taxon>Gunneridae</taxon>
        <taxon>Pentapetalae</taxon>
        <taxon>asterids</taxon>
        <taxon>campanulids</taxon>
        <taxon>Asterales</taxon>
        <taxon>Asteraceae</taxon>
        <taxon>Asteroideae</taxon>
        <taxon>Heliantheae alliance</taxon>
        <taxon>Eupatorieae</taxon>
        <taxon>Mikania</taxon>
    </lineage>
</organism>
<name>A0A5N6PY26_9ASTR</name>